<evidence type="ECO:0000256" key="5">
    <source>
        <dbReference type="ARBA" id="ARBA00022969"/>
    </source>
</evidence>
<dbReference type="Pfam" id="PF01510">
    <property type="entry name" value="Amidase_2"/>
    <property type="match status" value="1"/>
</dbReference>
<dbReference type="Gene3D" id="2.70.70.10">
    <property type="entry name" value="Glucose Permease (Domain IIA)"/>
    <property type="match status" value="1"/>
</dbReference>
<dbReference type="Gene3D" id="1.10.101.10">
    <property type="entry name" value="PGBD-like superfamily/PGBD"/>
    <property type="match status" value="2"/>
</dbReference>
<dbReference type="SUPFAM" id="SSF51261">
    <property type="entry name" value="Duplicated hybrid motif"/>
    <property type="match status" value="1"/>
</dbReference>
<dbReference type="CDD" id="cd12797">
    <property type="entry name" value="M23_peptidase"/>
    <property type="match status" value="1"/>
</dbReference>
<evidence type="ECO:0000256" key="7">
    <source>
        <dbReference type="ARBA" id="ARBA00023316"/>
    </source>
</evidence>
<evidence type="ECO:0000313" key="9">
    <source>
        <dbReference type="EMBL" id="NKG21125.1"/>
    </source>
</evidence>
<dbReference type="SMART" id="SM00644">
    <property type="entry name" value="Ami_2"/>
    <property type="match status" value="1"/>
</dbReference>
<comment type="similarity">
    <text evidence="2">Belongs to the N-acetylmuramoyl-L-alanine amidase 2 family.</text>
</comment>
<keyword evidence="10" id="KW-1185">Reference proteome</keyword>
<evidence type="ECO:0000256" key="2">
    <source>
        <dbReference type="ARBA" id="ARBA00007553"/>
    </source>
</evidence>
<evidence type="ECO:0000256" key="3">
    <source>
        <dbReference type="ARBA" id="ARBA00011901"/>
    </source>
</evidence>
<dbReference type="EC" id="3.5.1.28" evidence="3"/>
<keyword evidence="7" id="KW-0961">Cell wall biogenesis/degradation</keyword>
<dbReference type="CDD" id="cd06583">
    <property type="entry name" value="PGRP"/>
    <property type="match status" value="1"/>
</dbReference>
<dbReference type="InterPro" id="IPR051206">
    <property type="entry name" value="NAMLAA_amidase_2"/>
</dbReference>
<evidence type="ECO:0000256" key="6">
    <source>
        <dbReference type="ARBA" id="ARBA00023287"/>
    </source>
</evidence>
<dbReference type="InterPro" id="IPR036365">
    <property type="entry name" value="PGBD-like_sf"/>
</dbReference>
<feature type="domain" description="N-acetylmuramoyl-L-alanine amidase" evidence="8">
    <location>
        <begin position="6"/>
        <end position="143"/>
    </location>
</feature>
<dbReference type="Proteomes" id="UP000746595">
    <property type="component" value="Unassembled WGS sequence"/>
</dbReference>
<organism evidence="9 10">
    <name type="scientific">Paeniglutamicibacter terrestris</name>
    <dbReference type="NCBI Taxonomy" id="2723403"/>
    <lineage>
        <taxon>Bacteria</taxon>
        <taxon>Bacillati</taxon>
        <taxon>Actinomycetota</taxon>
        <taxon>Actinomycetes</taxon>
        <taxon>Micrococcales</taxon>
        <taxon>Micrococcaceae</taxon>
        <taxon>Paeniglutamicibacter</taxon>
    </lineage>
</organism>
<comment type="caution">
    <text evidence="9">The sequence shown here is derived from an EMBL/GenBank/DDBJ whole genome shotgun (WGS) entry which is preliminary data.</text>
</comment>
<keyword evidence="4" id="KW-0378">Hydrolase</keyword>
<comment type="catalytic activity">
    <reaction evidence="1">
        <text>Hydrolyzes the link between N-acetylmuramoyl residues and L-amino acid residues in certain cell-wall glycopeptides.</text>
        <dbReference type="EC" id="3.5.1.28"/>
    </reaction>
</comment>
<reference evidence="9 10" key="1">
    <citation type="submission" date="2020-04" db="EMBL/GenBank/DDBJ databases">
        <title>Paeniglutamicibacter sp. ANT13_2, a novel actinomycete isolated from sediment in Antarctica.</title>
        <authorList>
            <person name="Sakdapetsiri C."/>
            <person name="Pinyakong O."/>
        </authorList>
    </citation>
    <scope>NUCLEOTIDE SEQUENCE [LARGE SCALE GENOMIC DNA]</scope>
    <source>
        <strain evidence="9 10">ANT13_2</strain>
    </source>
</reference>
<name>A0ABX1G6G5_9MICC</name>
<dbReference type="PANTHER" id="PTHR30417:SF11">
    <property type="entry name" value="N-ACETYLMURAMOYL-L-ALANINE AMIDASE XLYA"/>
    <property type="match status" value="1"/>
</dbReference>
<proteinExistence type="inferred from homology"/>
<evidence type="ECO:0000256" key="1">
    <source>
        <dbReference type="ARBA" id="ARBA00001561"/>
    </source>
</evidence>
<dbReference type="EMBL" id="JAAWVT010000004">
    <property type="protein sequence ID" value="NKG21125.1"/>
    <property type="molecule type" value="Genomic_DNA"/>
</dbReference>
<dbReference type="InterPro" id="IPR002477">
    <property type="entry name" value="Peptidoglycan-bd-like"/>
</dbReference>
<dbReference type="Pfam" id="PF01551">
    <property type="entry name" value="Peptidase_M23"/>
    <property type="match status" value="1"/>
</dbReference>
<keyword evidence="6" id="KW-0178">Competence</keyword>
<dbReference type="InterPro" id="IPR011055">
    <property type="entry name" value="Dup_hybrid_motif"/>
</dbReference>
<dbReference type="SUPFAM" id="SSF47090">
    <property type="entry name" value="PGBD-like"/>
    <property type="match status" value="2"/>
</dbReference>
<dbReference type="InterPro" id="IPR036366">
    <property type="entry name" value="PGBDSf"/>
</dbReference>
<sequence length="447" mass="47886">MREQLVTSATQTYGGVSRCASITIHETANPGIGADAQAHANLQANGNVRQASWHITVDDAEAIRSYPDTARCWHAGTKGADSIAVEICVNADGDYDKAFKNAAAVVADLRAAHGLGRSAVVQHNHWTGKNCPSTMRAAERWQEFLKLTDPQEAHMQTMVSPFEGRLTANHHTAGGYAGHRGMDIAPPKPGQTGCPVYAAFAGVVRRIYRTAAHGNRNSTWAPQRTGNGMLISNPDGEGNGYNHVRPVGGLKVGDKVAAGELIGYNDSSGNQSGPHLHFEMWSDWEDPFSDYNPRLAFDAHHVRPGSAPAIDVVPVAVITPTTKPKPKPSTGGNTRADNTAIQTALTEMGINVGRQDGVDGDLMKAGVKVFQRAHGLKDDGVWGAKTQAVFDLNERIQKALKSKGYTKQIVDGFLGAQSVANIKDYQRRNGLFVDGIAGDKTRKSLGL</sequence>
<evidence type="ECO:0000313" key="10">
    <source>
        <dbReference type="Proteomes" id="UP000746595"/>
    </source>
</evidence>
<dbReference type="InterPro" id="IPR016047">
    <property type="entry name" value="M23ase_b-sheet_dom"/>
</dbReference>
<protein>
    <recommendedName>
        <fullName evidence="3">N-acetylmuramoyl-L-alanine amidase</fullName>
        <ecNumber evidence="3">3.5.1.28</ecNumber>
    </recommendedName>
</protein>
<dbReference type="PANTHER" id="PTHR30417">
    <property type="entry name" value="N-ACETYLMURAMOYL-L-ALANINE AMIDASE AMID"/>
    <property type="match status" value="1"/>
</dbReference>
<dbReference type="SUPFAM" id="SSF55846">
    <property type="entry name" value="N-acetylmuramoyl-L-alanine amidase-like"/>
    <property type="match status" value="1"/>
</dbReference>
<gene>
    <name evidence="9" type="ORF">HED64_10460</name>
</gene>
<evidence type="ECO:0000256" key="4">
    <source>
        <dbReference type="ARBA" id="ARBA00022801"/>
    </source>
</evidence>
<dbReference type="RefSeq" id="WP_168151950.1">
    <property type="nucleotide sequence ID" value="NZ_JAAWVT010000004.1"/>
</dbReference>
<dbReference type="InterPro" id="IPR002502">
    <property type="entry name" value="Amidase_domain"/>
</dbReference>
<keyword evidence="5" id="KW-0749">Sporulation</keyword>
<accession>A0ABX1G6G5</accession>
<dbReference type="InterPro" id="IPR036505">
    <property type="entry name" value="Amidase/PGRP_sf"/>
</dbReference>
<dbReference type="Gene3D" id="3.40.80.10">
    <property type="entry name" value="Peptidoglycan recognition protein-like"/>
    <property type="match status" value="1"/>
</dbReference>
<dbReference type="Pfam" id="PF01471">
    <property type="entry name" value="PG_binding_1"/>
    <property type="match status" value="2"/>
</dbReference>
<evidence type="ECO:0000259" key="8">
    <source>
        <dbReference type="SMART" id="SM00644"/>
    </source>
</evidence>